<dbReference type="InterPro" id="IPR037925">
    <property type="entry name" value="FlgE/F/G-like"/>
</dbReference>
<dbReference type="Pfam" id="PF00460">
    <property type="entry name" value="Flg_bb_rod"/>
    <property type="match status" value="1"/>
</dbReference>
<protein>
    <submittedName>
        <fullName evidence="8">Flagellar hook-basal body protein</fullName>
    </submittedName>
</protein>
<comment type="caution">
    <text evidence="8">The sequence shown here is derived from an EMBL/GenBank/DDBJ whole genome shotgun (WGS) entry which is preliminary data.</text>
</comment>
<dbReference type="NCBIfam" id="TIGR03506">
    <property type="entry name" value="FlgEFG_subfam"/>
    <property type="match status" value="1"/>
</dbReference>
<gene>
    <name evidence="8" type="ORF">RM540_08430</name>
</gene>
<feature type="domain" description="Flagellar hook protein FlgE/F/G-like D1" evidence="7">
    <location>
        <begin position="81"/>
        <end position="146"/>
    </location>
</feature>
<name>A0ABU3BR52_9BACT</name>
<keyword evidence="8" id="KW-0282">Flagellum</keyword>
<dbReference type="EMBL" id="JAVRHT010000016">
    <property type="protein sequence ID" value="MDT0631768.1"/>
    <property type="molecule type" value="Genomic_DNA"/>
</dbReference>
<keyword evidence="3 4" id="KW-0975">Bacterial flagellum</keyword>
<dbReference type="SUPFAM" id="SSF117143">
    <property type="entry name" value="Flagellar hook protein flgE"/>
    <property type="match status" value="1"/>
</dbReference>
<dbReference type="RefSeq" id="WP_311663112.1">
    <property type="nucleotide sequence ID" value="NZ_JAVRHT010000016.1"/>
</dbReference>
<dbReference type="PANTHER" id="PTHR30435">
    <property type="entry name" value="FLAGELLAR PROTEIN"/>
    <property type="match status" value="1"/>
</dbReference>
<dbReference type="InterPro" id="IPR010930">
    <property type="entry name" value="Flg_bb/hook_C_dom"/>
</dbReference>
<dbReference type="Proteomes" id="UP001267426">
    <property type="component" value="Unassembled WGS sequence"/>
</dbReference>
<dbReference type="Pfam" id="PF22692">
    <property type="entry name" value="LlgE_F_G_D1"/>
    <property type="match status" value="1"/>
</dbReference>
<evidence type="ECO:0000256" key="3">
    <source>
        <dbReference type="ARBA" id="ARBA00023143"/>
    </source>
</evidence>
<evidence type="ECO:0000256" key="4">
    <source>
        <dbReference type="RuleBase" id="RU362116"/>
    </source>
</evidence>
<feature type="domain" description="Flagellar basal-body/hook protein C-terminal" evidence="6">
    <location>
        <begin position="188"/>
        <end position="231"/>
    </location>
</feature>
<keyword evidence="9" id="KW-1185">Reference proteome</keyword>
<keyword evidence="8" id="KW-0969">Cilium</keyword>
<sequence>MLLRLRNAATSMADIVHRQDRTANNLANANTLGYRRDRSFTEVLRSEIDAEGSPQSDRRTVGQADLVAGALDPTGNPLDVALGGEGFFVVDGPDGAPRYTRAGRFLTDADGTLRTANGAAVRGTNGPIRLPSGGPILITEGGEVTVGGQRVGTLQVVTFEDAGTLRRLDDTSFTSAAPPVAVAAPVVRQGFVEGSNVDPIREMADMIAHVRLYEAQQKTVQTTDAILGQVARDLGSF</sequence>
<proteinExistence type="inferred from homology"/>
<reference evidence="8 9" key="1">
    <citation type="submission" date="2023-09" db="EMBL/GenBank/DDBJ databases">
        <authorList>
            <person name="Rey-Velasco X."/>
        </authorList>
    </citation>
    <scope>NUCLEOTIDE SEQUENCE [LARGE SCALE GENOMIC DNA]</scope>
    <source>
        <strain evidence="8 9">F394</strain>
    </source>
</reference>
<evidence type="ECO:0000259" key="5">
    <source>
        <dbReference type="Pfam" id="PF00460"/>
    </source>
</evidence>
<comment type="similarity">
    <text evidence="2 4">Belongs to the flagella basal body rod proteins family.</text>
</comment>
<comment type="subcellular location">
    <subcellularLocation>
        <location evidence="1 4">Bacterial flagellum basal body</location>
    </subcellularLocation>
</comment>
<dbReference type="InterPro" id="IPR001444">
    <property type="entry name" value="Flag_bb_rod_N"/>
</dbReference>
<dbReference type="Pfam" id="PF06429">
    <property type="entry name" value="Flg_bbr_C"/>
    <property type="match status" value="1"/>
</dbReference>
<dbReference type="PANTHER" id="PTHR30435:SF19">
    <property type="entry name" value="FLAGELLAR BASAL-BODY ROD PROTEIN FLGG"/>
    <property type="match status" value="1"/>
</dbReference>
<feature type="domain" description="Flagellar basal body rod protein N-terminal" evidence="5">
    <location>
        <begin position="5"/>
        <end position="35"/>
    </location>
</feature>
<evidence type="ECO:0000259" key="6">
    <source>
        <dbReference type="Pfam" id="PF06429"/>
    </source>
</evidence>
<dbReference type="InterPro" id="IPR020013">
    <property type="entry name" value="Flagellar_FlgE/F/G"/>
</dbReference>
<organism evidence="8 9">
    <name type="scientific">Rubrivirga litoralis</name>
    <dbReference type="NCBI Taxonomy" id="3075598"/>
    <lineage>
        <taxon>Bacteria</taxon>
        <taxon>Pseudomonadati</taxon>
        <taxon>Rhodothermota</taxon>
        <taxon>Rhodothermia</taxon>
        <taxon>Rhodothermales</taxon>
        <taxon>Rubricoccaceae</taxon>
        <taxon>Rubrivirga</taxon>
    </lineage>
</organism>
<accession>A0ABU3BR52</accession>
<evidence type="ECO:0000313" key="9">
    <source>
        <dbReference type="Proteomes" id="UP001267426"/>
    </source>
</evidence>
<evidence type="ECO:0000256" key="1">
    <source>
        <dbReference type="ARBA" id="ARBA00004117"/>
    </source>
</evidence>
<evidence type="ECO:0000256" key="2">
    <source>
        <dbReference type="ARBA" id="ARBA00009677"/>
    </source>
</evidence>
<keyword evidence="8" id="KW-0966">Cell projection</keyword>
<evidence type="ECO:0000259" key="7">
    <source>
        <dbReference type="Pfam" id="PF22692"/>
    </source>
</evidence>
<evidence type="ECO:0000313" key="8">
    <source>
        <dbReference type="EMBL" id="MDT0631768.1"/>
    </source>
</evidence>
<dbReference type="InterPro" id="IPR053967">
    <property type="entry name" value="LlgE_F_G-like_D1"/>
</dbReference>